<dbReference type="STRING" id="497964.CfE428DRAFT_2796"/>
<keyword evidence="2 3" id="KW-0808">Transferase</keyword>
<dbReference type="Proteomes" id="UP000005824">
    <property type="component" value="Unassembled WGS sequence"/>
</dbReference>
<evidence type="ECO:0000256" key="2">
    <source>
        <dbReference type="ARBA" id="ARBA00022679"/>
    </source>
</evidence>
<dbReference type="Pfam" id="PF14602">
    <property type="entry name" value="Hexapep_2"/>
    <property type="match status" value="1"/>
</dbReference>
<reference evidence="3 4" key="1">
    <citation type="journal article" date="2011" name="J. Bacteriol.">
        <title>Genome sequence of Chthoniobacter flavus Ellin428, an aerobic heterotrophic soil bacterium.</title>
        <authorList>
            <person name="Kant R."/>
            <person name="van Passel M.W."/>
            <person name="Palva A."/>
            <person name="Lucas S."/>
            <person name="Lapidus A."/>
            <person name="Glavina Del Rio T."/>
            <person name="Dalin E."/>
            <person name="Tice H."/>
            <person name="Bruce D."/>
            <person name="Goodwin L."/>
            <person name="Pitluck S."/>
            <person name="Larimer F.W."/>
            <person name="Land M.L."/>
            <person name="Hauser L."/>
            <person name="Sangwan P."/>
            <person name="de Vos W.M."/>
            <person name="Janssen P.H."/>
            <person name="Smidt H."/>
        </authorList>
    </citation>
    <scope>NUCLEOTIDE SEQUENCE [LARGE SCALE GENOMIC DNA]</scope>
    <source>
        <strain evidence="3 4">Ellin428</strain>
    </source>
</reference>
<dbReference type="Gene3D" id="2.160.10.10">
    <property type="entry name" value="Hexapeptide repeat proteins"/>
    <property type="match status" value="1"/>
</dbReference>
<comment type="similarity">
    <text evidence="1">Belongs to the transferase hexapeptide repeat family.</text>
</comment>
<sequence>MVSSFSLQHRLARAAWNLTWLLLCRWTPRPLHAWRALVLRVWGAKVGARCHVYPGAIVWAPWQLTLGDDACIADGAEIYNVAPITLGARSVVSQGAYLCAASHDHRQPDFPMTCAPIRLGDRAWVAARAIVLPGVTLGAGAVAGAGSVVTRDIPEGCTAVGNPARIVREAGDGK</sequence>
<dbReference type="InterPro" id="IPR051159">
    <property type="entry name" value="Hexapeptide_acetyltransf"/>
</dbReference>
<dbReference type="PANTHER" id="PTHR23416:SF23">
    <property type="entry name" value="ACETYLTRANSFERASE C18B11.09C-RELATED"/>
    <property type="match status" value="1"/>
</dbReference>
<dbReference type="SUPFAM" id="SSF51161">
    <property type="entry name" value="Trimeric LpxA-like enzymes"/>
    <property type="match status" value="1"/>
</dbReference>
<evidence type="ECO:0000313" key="4">
    <source>
        <dbReference type="Proteomes" id="UP000005824"/>
    </source>
</evidence>
<dbReference type="PANTHER" id="PTHR23416">
    <property type="entry name" value="SIALIC ACID SYNTHASE-RELATED"/>
    <property type="match status" value="1"/>
</dbReference>
<protein>
    <submittedName>
        <fullName evidence="3">Putative acetyltransferase</fullName>
    </submittedName>
</protein>
<gene>
    <name evidence="3" type="ORF">CfE428DRAFT_2796</name>
</gene>
<evidence type="ECO:0000256" key="1">
    <source>
        <dbReference type="ARBA" id="ARBA00007274"/>
    </source>
</evidence>
<dbReference type="RefSeq" id="WP_006980121.1">
    <property type="nucleotide sequence ID" value="NZ_ABVL01000007.1"/>
</dbReference>
<dbReference type="InterPro" id="IPR001451">
    <property type="entry name" value="Hexapep"/>
</dbReference>
<evidence type="ECO:0000313" key="3">
    <source>
        <dbReference type="EMBL" id="EDY19620.1"/>
    </source>
</evidence>
<dbReference type="InterPro" id="IPR011004">
    <property type="entry name" value="Trimer_LpxA-like_sf"/>
</dbReference>
<dbReference type="GO" id="GO:0008374">
    <property type="term" value="F:O-acyltransferase activity"/>
    <property type="evidence" value="ECO:0007669"/>
    <property type="project" value="TreeGrafter"/>
</dbReference>
<dbReference type="AlphaFoldDB" id="B4D1K8"/>
<comment type="caution">
    <text evidence="3">The sequence shown here is derived from an EMBL/GenBank/DDBJ whole genome shotgun (WGS) entry which is preliminary data.</text>
</comment>
<organism evidence="3 4">
    <name type="scientific">Chthoniobacter flavus Ellin428</name>
    <dbReference type="NCBI Taxonomy" id="497964"/>
    <lineage>
        <taxon>Bacteria</taxon>
        <taxon>Pseudomonadati</taxon>
        <taxon>Verrucomicrobiota</taxon>
        <taxon>Spartobacteria</taxon>
        <taxon>Chthoniobacterales</taxon>
        <taxon>Chthoniobacteraceae</taxon>
        <taxon>Chthoniobacter</taxon>
    </lineage>
</organism>
<accession>B4D1K8</accession>
<name>B4D1K8_9BACT</name>
<dbReference type="eggNOG" id="COG0110">
    <property type="taxonomic scope" value="Bacteria"/>
</dbReference>
<dbReference type="GO" id="GO:0005829">
    <property type="term" value="C:cytosol"/>
    <property type="evidence" value="ECO:0007669"/>
    <property type="project" value="TreeGrafter"/>
</dbReference>
<dbReference type="InParanoid" id="B4D1K8"/>
<dbReference type="EMBL" id="ABVL01000007">
    <property type="protein sequence ID" value="EDY19620.1"/>
    <property type="molecule type" value="Genomic_DNA"/>
</dbReference>
<dbReference type="FunCoup" id="B4D1K8">
    <property type="interactions" value="36"/>
</dbReference>
<proteinExistence type="inferred from homology"/>
<keyword evidence="4" id="KW-1185">Reference proteome</keyword>